<dbReference type="AlphaFoldDB" id="A0A8X7NNE6"/>
<dbReference type="GO" id="GO:0005634">
    <property type="term" value="C:nucleus"/>
    <property type="evidence" value="ECO:0007669"/>
    <property type="project" value="TreeGrafter"/>
</dbReference>
<dbReference type="PANTHER" id="PTHR23325:SF1">
    <property type="entry name" value="SERUM RESPONSE FACTOR-BINDING PROTEIN 1"/>
    <property type="match status" value="1"/>
</dbReference>
<organism evidence="4 5">
    <name type="scientific">Candida parapsilosis</name>
    <name type="common">Yeast</name>
    <dbReference type="NCBI Taxonomy" id="5480"/>
    <lineage>
        <taxon>Eukaryota</taxon>
        <taxon>Fungi</taxon>
        <taxon>Dikarya</taxon>
        <taxon>Ascomycota</taxon>
        <taxon>Saccharomycotina</taxon>
        <taxon>Pichiomycetes</taxon>
        <taxon>Debaryomycetaceae</taxon>
        <taxon>Candida/Lodderomyces clade</taxon>
        <taxon>Candida</taxon>
    </lineage>
</organism>
<feature type="compositionally biased region" description="Acidic residues" evidence="2">
    <location>
        <begin position="207"/>
        <end position="233"/>
    </location>
</feature>
<dbReference type="PANTHER" id="PTHR23325">
    <property type="entry name" value="SERUM RESPONSE FACTOR-BINDING"/>
    <property type="match status" value="1"/>
</dbReference>
<feature type="compositionally biased region" description="Acidic residues" evidence="2">
    <location>
        <begin position="245"/>
        <end position="255"/>
    </location>
</feature>
<dbReference type="Proteomes" id="UP000590412">
    <property type="component" value="Unassembled WGS sequence"/>
</dbReference>
<dbReference type="EMBL" id="JABWAB010000004">
    <property type="protein sequence ID" value="KAF6052905.1"/>
    <property type="molecule type" value="Genomic_DNA"/>
</dbReference>
<reference evidence="4" key="1">
    <citation type="submission" date="2020-03" db="EMBL/GenBank/DDBJ databases">
        <title>FDA dAtabase for Regulatory Grade micrObial Sequences (FDA-ARGOS): Supporting development and validation of Infectious Disease Dx tests.</title>
        <authorList>
            <person name="Campos J."/>
            <person name="Goldberg B."/>
            <person name="Tallon L."/>
            <person name="Sadzewicz L."/>
            <person name="Vavikolanu K."/>
            <person name="Mehta A."/>
            <person name="Aluvathingal J."/>
            <person name="Nadendla S."/>
            <person name="Nandy P."/>
            <person name="Geyer C."/>
            <person name="Yan Y."/>
            <person name="Sichtig H."/>
        </authorList>
    </citation>
    <scope>NUCLEOTIDE SEQUENCE [LARGE SCALE GENOMIC DNA]</scope>
    <source>
        <strain evidence="4">FDAARGOS_652</strain>
    </source>
</reference>
<proteinExistence type="predicted"/>
<dbReference type="Pfam" id="PF09073">
    <property type="entry name" value="BUD22"/>
    <property type="match status" value="1"/>
</dbReference>
<dbReference type="GO" id="GO:0030490">
    <property type="term" value="P:maturation of SSU-rRNA"/>
    <property type="evidence" value="ECO:0007669"/>
    <property type="project" value="TreeGrafter"/>
</dbReference>
<dbReference type="InterPro" id="IPR015158">
    <property type="entry name" value="Bud22_dom"/>
</dbReference>
<comment type="caution">
    <text evidence="4">The sequence shown here is derived from an EMBL/GenBank/DDBJ whole genome shotgun (WGS) entry which is preliminary data.</text>
</comment>
<evidence type="ECO:0000313" key="5">
    <source>
        <dbReference type="Proteomes" id="UP000590412"/>
    </source>
</evidence>
<dbReference type="InterPro" id="IPR037393">
    <property type="entry name" value="Bud22/SRFB1"/>
</dbReference>
<feature type="region of interest" description="Disordered" evidence="2">
    <location>
        <begin position="401"/>
        <end position="438"/>
    </location>
</feature>
<feature type="domain" description="Bud22" evidence="3">
    <location>
        <begin position="69"/>
        <end position="463"/>
    </location>
</feature>
<evidence type="ECO:0000256" key="2">
    <source>
        <dbReference type="SAM" id="MobiDB-lite"/>
    </source>
</evidence>
<name>A0A8X7NNE6_CANPA</name>
<keyword evidence="1" id="KW-0175">Coiled coil</keyword>
<protein>
    <submittedName>
        <fullName evidence="4">BUD22 family protein</fullName>
    </submittedName>
</protein>
<dbReference type="GO" id="GO:0030686">
    <property type="term" value="C:90S preribosome"/>
    <property type="evidence" value="ECO:0007669"/>
    <property type="project" value="TreeGrafter"/>
</dbReference>
<feature type="compositionally biased region" description="Acidic residues" evidence="2">
    <location>
        <begin position="327"/>
        <end position="337"/>
    </location>
</feature>
<evidence type="ECO:0000313" key="4">
    <source>
        <dbReference type="EMBL" id="KAF6052905.1"/>
    </source>
</evidence>
<feature type="compositionally biased region" description="Basic residues" evidence="2">
    <location>
        <begin position="347"/>
        <end position="357"/>
    </location>
</feature>
<evidence type="ECO:0000259" key="3">
    <source>
        <dbReference type="Pfam" id="PF09073"/>
    </source>
</evidence>
<accession>A0A8X7NNE6</accession>
<evidence type="ECO:0000256" key="1">
    <source>
        <dbReference type="ARBA" id="ARBA00023054"/>
    </source>
</evidence>
<feature type="region of interest" description="Disordered" evidence="2">
    <location>
        <begin position="192"/>
        <end position="358"/>
    </location>
</feature>
<dbReference type="OrthoDB" id="3364872at2759"/>
<gene>
    <name evidence="4" type="ORF">FOB60_003161</name>
</gene>
<sequence length="463" mass="53369">MKHTNQMWKLDLLEAKFEDVPPRYPHTKKLLFALNHKNKLAKKLPTNKQEAQAEIKTLKTRYFEQKYHSAYIKLEKETKRYVKQKKAPDVFNQNDFISQLITAKLIKCITSTILLTKHLKTNPPAYIPENISKYILDKSSPFNPSHFFVQYCQSSKEVNNYCSNLWNSKAVKSVVDDIEWSFRMVRGNLSKQEFEERRKQKGRAANEDDSNAGDNTSDETSEESGGELSDEDQIAAFDGMVAGSDQEEEDDDEEKENGLDPNIDYNEVTDEEPSEAASGESSHDSGSEIDLGDDFFEEEPPKKKSKANPDYKYNLPELAQGYYSGGSDDESDDIDNDDVVKSITQQRKNRRGQRARQKIWAQKYGKEAKHIVKNIERIQSERETRQREYEERQRKRELKAKLLAEKQQPTGANTEPLGERKSKASVTPPPAEEKKIHPSWEAKKLAEEKLKNVKFQGKKITFD</sequence>